<proteinExistence type="predicted"/>
<dbReference type="Gene3D" id="3.40.50.150">
    <property type="entry name" value="Vaccinia Virus protein VP39"/>
    <property type="match status" value="1"/>
</dbReference>
<reference evidence="2 3" key="1">
    <citation type="submission" date="2019-06" db="EMBL/GenBank/DDBJ databases">
        <title>Whole genome shotgun sequence of Microbacterium testaceum NBRC 12675.</title>
        <authorList>
            <person name="Hosoyama A."/>
            <person name="Uohara A."/>
            <person name="Ohji S."/>
            <person name="Ichikawa N."/>
        </authorList>
    </citation>
    <scope>NUCLEOTIDE SEQUENCE [LARGE SCALE GENOMIC DNA]</scope>
    <source>
        <strain evidence="2 3">NBRC 12675</strain>
    </source>
</reference>
<evidence type="ECO:0008006" key="4">
    <source>
        <dbReference type="Google" id="ProtNLM"/>
    </source>
</evidence>
<keyword evidence="1" id="KW-0620">Polyamine biosynthesis</keyword>
<evidence type="ECO:0000256" key="1">
    <source>
        <dbReference type="ARBA" id="ARBA00023115"/>
    </source>
</evidence>
<dbReference type="PANTHER" id="PTHR43317:SF1">
    <property type="entry name" value="THERMOSPERMINE SYNTHASE ACAULIS5"/>
    <property type="match status" value="1"/>
</dbReference>
<dbReference type="NCBIfam" id="NF037959">
    <property type="entry name" value="MFS_SpdSyn"/>
    <property type="match status" value="1"/>
</dbReference>
<accession>A0A4Y3QKT5</accession>
<organism evidence="2 3">
    <name type="scientific">Microbacterium testaceum</name>
    <name type="common">Aureobacterium testaceum</name>
    <name type="synonym">Brevibacterium testaceum</name>
    <dbReference type="NCBI Taxonomy" id="2033"/>
    <lineage>
        <taxon>Bacteria</taxon>
        <taxon>Bacillati</taxon>
        <taxon>Actinomycetota</taxon>
        <taxon>Actinomycetes</taxon>
        <taxon>Micrococcales</taxon>
        <taxon>Microbacteriaceae</taxon>
        <taxon>Microbacterium</taxon>
    </lineage>
</organism>
<dbReference type="Proteomes" id="UP000319525">
    <property type="component" value="Unassembled WGS sequence"/>
</dbReference>
<comment type="caution">
    <text evidence="2">The sequence shown here is derived from an EMBL/GenBank/DDBJ whole genome shotgun (WGS) entry which is preliminary data.</text>
</comment>
<evidence type="ECO:0000313" key="3">
    <source>
        <dbReference type="Proteomes" id="UP000319525"/>
    </source>
</evidence>
<dbReference type="GO" id="GO:0006596">
    <property type="term" value="P:polyamine biosynthetic process"/>
    <property type="evidence" value="ECO:0007669"/>
    <property type="project" value="UniProtKB-KW"/>
</dbReference>
<dbReference type="PANTHER" id="PTHR43317">
    <property type="entry name" value="THERMOSPERMINE SYNTHASE ACAULIS5"/>
    <property type="match status" value="1"/>
</dbReference>
<sequence length="291" mass="30919">MGDMARMRIEPDDAPTARLSDGALARISPSGFVSGWELVVDGTPQSHVDLDDPTHLHFEYVARMGAVIDRLRMPGQPLTAVHLGAGALTLPRYVEATRPGSRQQVIELEPALWDLVRENLPLPRGASVRVRIGDARAGLSKLPAGLSGAVDLLVSDVYSGAQTPAHLTTVEFYREAAAMLAADGVLLVNVSDGPGLAFARRQVATIREVLPEVIVLAEVQVLKGRRFGNLVVAASAAPLPVEWLPRLMAAGPHPAKVAQGAEIEEFMRGARAATDADATASPKPSASLFER</sequence>
<gene>
    <name evidence="2" type="ORF">MTE01_15040</name>
</gene>
<evidence type="ECO:0000313" key="2">
    <source>
        <dbReference type="EMBL" id="GEB45559.1"/>
    </source>
</evidence>
<dbReference type="EMBL" id="BJML01000003">
    <property type="protein sequence ID" value="GEB45559.1"/>
    <property type="molecule type" value="Genomic_DNA"/>
</dbReference>
<dbReference type="AlphaFoldDB" id="A0A4Y3QKT5"/>
<dbReference type="InterPro" id="IPR029063">
    <property type="entry name" value="SAM-dependent_MTases_sf"/>
</dbReference>
<protein>
    <recommendedName>
        <fullName evidence="4">Spermidine synthase</fullName>
    </recommendedName>
</protein>
<name>A0A4Y3QKT5_MICTE</name>
<dbReference type="SUPFAM" id="SSF53335">
    <property type="entry name" value="S-adenosyl-L-methionine-dependent methyltransferases"/>
    <property type="match status" value="1"/>
</dbReference>